<dbReference type="InterPro" id="IPR055570">
    <property type="entry name" value="DUF7146"/>
</dbReference>
<evidence type="ECO:0000256" key="5">
    <source>
        <dbReference type="ARBA" id="ARBA00022705"/>
    </source>
</evidence>
<dbReference type="EMBL" id="CP157355">
    <property type="protein sequence ID" value="XBL99597.1"/>
    <property type="molecule type" value="Genomic_DNA"/>
</dbReference>
<feature type="domain" description="Toprim" evidence="7">
    <location>
        <begin position="268"/>
        <end position="363"/>
    </location>
</feature>
<feature type="domain" description="DUF7146" evidence="8">
    <location>
        <begin position="129"/>
        <end position="222"/>
    </location>
</feature>
<dbReference type="GO" id="GO:0006269">
    <property type="term" value="P:DNA replication, synthesis of primer"/>
    <property type="evidence" value="ECO:0007669"/>
    <property type="project" value="UniProtKB-KW"/>
</dbReference>
<evidence type="ECO:0000313" key="9">
    <source>
        <dbReference type="EMBL" id="XBL99597.1"/>
    </source>
</evidence>
<dbReference type="InterPro" id="IPR036977">
    <property type="entry name" value="DNA_primase_Znf_CHC2"/>
</dbReference>
<accession>A0AAU7F7P2</accession>
<dbReference type="Pfam" id="PF23639">
    <property type="entry name" value="DUF7146"/>
    <property type="match status" value="1"/>
</dbReference>
<dbReference type="InterPro" id="IPR006171">
    <property type="entry name" value="TOPRIM_dom"/>
</dbReference>
<dbReference type="InterPro" id="IPR034154">
    <property type="entry name" value="TOPRIM_DnaG/twinkle"/>
</dbReference>
<dbReference type="GO" id="GO:0003677">
    <property type="term" value="F:DNA binding"/>
    <property type="evidence" value="ECO:0007669"/>
    <property type="project" value="InterPro"/>
</dbReference>
<evidence type="ECO:0000256" key="3">
    <source>
        <dbReference type="ARBA" id="ARBA00022679"/>
    </source>
</evidence>
<keyword evidence="6" id="KW-0804">Transcription</keyword>
<dbReference type="GO" id="GO:1990077">
    <property type="term" value="C:primosome complex"/>
    <property type="evidence" value="ECO:0007669"/>
    <property type="project" value="UniProtKB-KW"/>
</dbReference>
<keyword evidence="1" id="KW-0240">DNA-directed RNA polymerase</keyword>
<evidence type="ECO:0000259" key="8">
    <source>
        <dbReference type="Pfam" id="PF23639"/>
    </source>
</evidence>
<evidence type="ECO:0000256" key="6">
    <source>
        <dbReference type="ARBA" id="ARBA00023163"/>
    </source>
</evidence>
<dbReference type="RefSeq" id="WP_348944013.1">
    <property type="nucleotide sequence ID" value="NZ_CP157355.1"/>
</dbReference>
<dbReference type="GO" id="GO:0016779">
    <property type="term" value="F:nucleotidyltransferase activity"/>
    <property type="evidence" value="ECO:0007669"/>
    <property type="project" value="UniProtKB-KW"/>
</dbReference>
<keyword evidence="2" id="KW-0639">Primosome</keyword>
<evidence type="ECO:0000256" key="2">
    <source>
        <dbReference type="ARBA" id="ARBA00022515"/>
    </source>
</evidence>
<dbReference type="GO" id="GO:0000428">
    <property type="term" value="C:DNA-directed RNA polymerase complex"/>
    <property type="evidence" value="ECO:0007669"/>
    <property type="project" value="UniProtKB-KW"/>
</dbReference>
<sequence length="369" mass="39853">MRESLSERVKQAARGNWPYILQNMGIPAKLLDGRNHACPACGGTDRFQYTVRGAGAEWGRFACRGLDAQGGDGFKLVMHVFDLSFADAVRVVARVLGIDYTHQGTSIAIALPEKPKQNPAETQTQIAANAAKLQSLFDVCEVMTPQVIAGRYLINRGIAARSWPEPHSSPLRHCAALDYWHVTDNQPHKLGAFPALLARVDKPNGALAGLHRIYLSDDGAKRVIRMATGSPERPHFKALDSKKLKAVHDGALRGAACRLYPVGTDGRLALTEGIETALAVHSMTGLAAWSCISAGCLKSVVLPADVREVLIYADNDSPDSQGRNAGKEAAYLLAARLIEEGRKVKVLLPPQAGTDWLDVLNDELNQGKA</sequence>
<evidence type="ECO:0000256" key="1">
    <source>
        <dbReference type="ARBA" id="ARBA00022478"/>
    </source>
</evidence>
<dbReference type="Gene3D" id="3.90.580.10">
    <property type="entry name" value="Zinc finger, CHC2-type domain"/>
    <property type="match status" value="1"/>
</dbReference>
<protein>
    <submittedName>
        <fullName evidence="9">Toprim domain-containing protein</fullName>
    </submittedName>
</protein>
<keyword evidence="4" id="KW-0548">Nucleotidyltransferase</keyword>
<proteinExistence type="predicted"/>
<organism evidence="9">
    <name type="scientific">Chitinibacter mangrovi</name>
    <dbReference type="NCBI Taxonomy" id="3153927"/>
    <lineage>
        <taxon>Bacteria</taxon>
        <taxon>Pseudomonadati</taxon>
        <taxon>Pseudomonadota</taxon>
        <taxon>Betaproteobacteria</taxon>
        <taxon>Neisseriales</taxon>
        <taxon>Chitinibacteraceae</taxon>
        <taxon>Chitinibacter</taxon>
    </lineage>
</organism>
<dbReference type="CDD" id="cd01029">
    <property type="entry name" value="TOPRIM_primases"/>
    <property type="match status" value="1"/>
</dbReference>
<gene>
    <name evidence="9" type="ORF">ABHF33_10995</name>
</gene>
<dbReference type="AlphaFoldDB" id="A0AAU7F7P2"/>
<dbReference type="KEGG" id="cmav:ABHF33_10995"/>
<dbReference type="Pfam" id="PF13362">
    <property type="entry name" value="Toprim_3"/>
    <property type="match status" value="1"/>
</dbReference>
<evidence type="ECO:0000256" key="4">
    <source>
        <dbReference type="ARBA" id="ARBA00022695"/>
    </source>
</evidence>
<name>A0AAU7F7P2_9NEIS</name>
<evidence type="ECO:0000259" key="7">
    <source>
        <dbReference type="Pfam" id="PF13362"/>
    </source>
</evidence>
<keyword evidence="5" id="KW-0235">DNA replication</keyword>
<dbReference type="SUPFAM" id="SSF57783">
    <property type="entry name" value="Zinc beta-ribbon"/>
    <property type="match status" value="1"/>
</dbReference>
<keyword evidence="3" id="KW-0808">Transferase</keyword>
<dbReference type="GO" id="GO:0008270">
    <property type="term" value="F:zinc ion binding"/>
    <property type="evidence" value="ECO:0007669"/>
    <property type="project" value="InterPro"/>
</dbReference>
<reference evidence="9" key="1">
    <citation type="submission" date="2024-05" db="EMBL/GenBank/DDBJ databases">
        <authorList>
            <person name="Yang L."/>
            <person name="Pan L."/>
        </authorList>
    </citation>
    <scope>NUCLEOTIDE SEQUENCE</scope>
    <source>
        <strain evidence="9">FCG-7</strain>
    </source>
</reference>